<name>A0A7Z0TW37_9BRAD</name>
<dbReference type="RefSeq" id="WP_129557314.1">
    <property type="nucleotide sequence ID" value="NZ_CP049701.1"/>
</dbReference>
<reference evidence="3" key="2">
    <citation type="submission" date="2020-06" db="EMBL/GenBank/DDBJ databases">
        <title>Whole Genome Sequence of Bradyrhizobium sp. Strain 323S2.</title>
        <authorList>
            <person name="Bromfield E.S.P."/>
        </authorList>
    </citation>
    <scope>NUCLEOTIDE SEQUENCE [LARGE SCALE GENOMIC DNA]</scope>
    <source>
        <strain evidence="3">323S2</strain>
    </source>
</reference>
<keyword evidence="2" id="KW-0812">Transmembrane</keyword>
<gene>
    <name evidence="4" type="ORF">G6321_00000450</name>
    <name evidence="3" type="ORF">G6321_49985</name>
</gene>
<dbReference type="Proteomes" id="UP000564836">
    <property type="component" value="Plasmid pBb323S2d"/>
</dbReference>
<sequence length="254" mass="28327">MSNNDLPGLTPAWLISLGLALGCTIVVMIPASIATGDQIKSSDWIGFSGNVVAGAMTLIAAILAWFAVKRQIDAQDQAQRAARQQQTTDLARILYAELAHLVARCCFDFEAPWREYWQGPSLDKMQTVKLRKFVPVDPVIYRAVAGQLALLGPAAQHLMEFHYRLSALRREIDNLTSNADLNNEQIENENLQLVARRFRETLRPGSKALEALAELVKDTGEIEALARELYYESRPHEDIGKTLKARVEAILRTT</sequence>
<feature type="coiled-coil region" evidence="1">
    <location>
        <begin position="165"/>
        <end position="201"/>
    </location>
</feature>
<evidence type="ECO:0000256" key="1">
    <source>
        <dbReference type="SAM" id="Coils"/>
    </source>
</evidence>
<proteinExistence type="predicted"/>
<evidence type="ECO:0000313" key="4">
    <source>
        <dbReference type="EMBL" id="UGX89430.1"/>
    </source>
</evidence>
<feature type="transmembrane region" description="Helical" evidence="2">
    <location>
        <begin position="12"/>
        <end position="33"/>
    </location>
</feature>
<keyword evidence="2" id="KW-0472">Membrane</keyword>
<dbReference type="EMBL" id="CP088277">
    <property type="protein sequence ID" value="UGX89430.1"/>
    <property type="molecule type" value="Genomic_DNA"/>
</dbReference>
<dbReference type="AlphaFoldDB" id="A0A7Z0TW37"/>
<keyword evidence="1" id="KW-0175">Coiled coil</keyword>
<evidence type="ECO:0000313" key="5">
    <source>
        <dbReference type="Proteomes" id="UP000564836"/>
    </source>
</evidence>
<feature type="transmembrane region" description="Helical" evidence="2">
    <location>
        <begin position="45"/>
        <end position="68"/>
    </location>
</feature>
<reference evidence="4 5" key="3">
    <citation type="journal article" date="2022" name="Int. J. Syst. Evol. Microbiol.">
        <title>Strains of Bradyrhizobium barranii sp. nov. associated with legumes native to Canada are symbionts of soybeans and belong to different subspecies (subsp. barranii subsp. nov. and subsp. apii subsp. nov.) and symbiovars (sv. glycinearum and sv. septentrionale).</title>
        <authorList>
            <person name="Bromfield E.S.P."/>
            <person name="Cloutier S."/>
            <person name="Wasai-Hara S."/>
            <person name="Minamisawa K."/>
        </authorList>
    </citation>
    <scope>NUCLEOTIDE SEQUENCE [LARGE SCALE GENOMIC DNA]</scope>
    <source>
        <strain evidence="4 5">323S2</strain>
        <plasmid evidence="5">pBb323S2d</plasmid>
    </source>
</reference>
<evidence type="ECO:0000313" key="3">
    <source>
        <dbReference type="EMBL" id="NYY96257.1"/>
    </source>
</evidence>
<dbReference type="EMBL" id="JACBFH010000002">
    <property type="protein sequence ID" value="NYY96257.1"/>
    <property type="molecule type" value="Genomic_DNA"/>
</dbReference>
<reference evidence="4 5" key="1">
    <citation type="journal article" date="2017" name="Syst. Appl. Microbiol.">
        <title>Soybeans inoculated with root zone soils of Canadian native legumes harbour diverse and novel Bradyrhizobium spp. that possess agricultural potential.</title>
        <authorList>
            <person name="Bromfield E.S.P."/>
            <person name="Cloutier S."/>
            <person name="Tambong J.T."/>
            <person name="Tran Thi T.V."/>
        </authorList>
    </citation>
    <scope>NUCLEOTIDE SEQUENCE [LARGE SCALE GENOMIC DNA]</scope>
    <source>
        <strain evidence="4 5">323S2</strain>
    </source>
</reference>
<keyword evidence="2" id="KW-1133">Transmembrane helix</keyword>
<accession>A0A7Z0TW37</accession>
<keyword evidence="4" id="KW-0614">Plasmid</keyword>
<geneLocation type="plasmid" evidence="4 5">
    <name>pBb323S2d</name>
</geneLocation>
<evidence type="ECO:0000256" key="2">
    <source>
        <dbReference type="SAM" id="Phobius"/>
    </source>
</evidence>
<protein>
    <submittedName>
        <fullName evidence="3">Uncharacterized protein</fullName>
    </submittedName>
</protein>
<organism evidence="3">
    <name type="scientific">Bradyrhizobium barranii subsp. barranii</name>
    <dbReference type="NCBI Taxonomy" id="2823807"/>
    <lineage>
        <taxon>Bacteria</taxon>
        <taxon>Pseudomonadati</taxon>
        <taxon>Pseudomonadota</taxon>
        <taxon>Alphaproteobacteria</taxon>
        <taxon>Hyphomicrobiales</taxon>
        <taxon>Nitrobacteraceae</taxon>
        <taxon>Bradyrhizobium</taxon>
        <taxon>Bradyrhizobium barranii</taxon>
    </lineage>
</organism>